<protein>
    <recommendedName>
        <fullName evidence="2">Peptidase C14 caspase domain-containing protein</fullName>
    </recommendedName>
</protein>
<reference evidence="3 4" key="1">
    <citation type="journal article" date="2014" name="Int. J. Syst. Evol. Microbiol.">
        <title>Complete genome sequence of Corynebacterium casei LMG S-19264T (=DSM 44701T), isolated from a smear-ripened cheese.</title>
        <authorList>
            <consortium name="US DOE Joint Genome Institute (JGI-PGF)"/>
            <person name="Walter F."/>
            <person name="Albersmeier A."/>
            <person name="Kalinowski J."/>
            <person name="Ruckert C."/>
        </authorList>
    </citation>
    <scope>NUCLEOTIDE SEQUENCE [LARGE SCALE GENOMIC DNA]</scope>
    <source>
        <strain evidence="3 4">NBRC 111766</strain>
    </source>
</reference>
<keyword evidence="1" id="KW-0732">Signal</keyword>
<organism evidence="3 4">
    <name type="scientific">Cypionkella aquatica</name>
    <dbReference type="NCBI Taxonomy" id="1756042"/>
    <lineage>
        <taxon>Bacteria</taxon>
        <taxon>Pseudomonadati</taxon>
        <taxon>Pseudomonadota</taxon>
        <taxon>Alphaproteobacteria</taxon>
        <taxon>Rhodobacterales</taxon>
        <taxon>Paracoccaceae</taxon>
        <taxon>Cypionkella</taxon>
    </lineage>
</organism>
<sequence>MRALILAAFLASPAAAEDAFQWVVQPSFQDAQAASQGVVPLKQGDVWGLMAADGTWAAQPEYQAVGDAAQGWFPLQKAGKWGMLDGTGAEVAGFDYDAIGKPAAYTPFKYQGLWYALNPQGAFEANPLPFDTILGNDDRCITGTQNNTFVSYSGSPNSGSNEAFVQTLPDVQDALPPSEGMVALKLPGGWVQINCADGAMVIGDDSTAAFVAMRAVHDGYAAVQTAQGWGYATPYGVDVEIGGDYTAAGDFSEGLAPVQVAGGKWGYINHQNQMVIPATFDRAYGFADGLAGVLIGDKRGFITPDGKLVAEPQFDDFWRHDGGVVPVRQGDLWGVIAPTATDPLTRYDLPLAALTDAQQQHPTGFELVPSNPHYYVAQDDVSLHSISFARDGTVMLTVLANGFNAELALWDMRSHRLIRKVKQADLTQATLLPGTNLIMAGYTSGHIALLDALTGAELRRLHPFKGPVLDMVISPDGKMLALTDGMQIRLWNLATGAALSAIAEPAHKLRFSADSAEIFAANSQGGLVRRGLTGEIIARVPEGPPPEYPLALTSAVTTIALGPDGTLVMAGSRLVQQSDGFYKPENWLDVITETGSRRIDLPATVYRVMTLDIAPDGKTMAYSSTQSDPYVAYLAVLNLADGALLAEVTLDDTAQAQAKGMPRAMSALDRISFAPDGSLVLIGSQGSDILSLDAGTLVKQATFATPLVTAQNGTALLDGSRFFTTDGAGGVWVWDLAQGRLETRVQMTDAGFGVEEQIEPVGDRFYLYSGLEEGLAAAFDMKTLTQIPLGQDETNAVLAEMDYDPSLPYSDDLNAQFRALNVEGARAAVLGGRVGVVLDPVGLHRAYDLKTGALLAEFLATPDGEWLMLTPEGFFAASPNGAQLVSVSNGLRAFSVDQVYQALYRPDLVAAKLAGDPDGLVAKAAAELDVTRVLGSGPAPITRFKLPSAKSSEPDFEVEIELQDEGGGIGRVEWRLNGMTVEVQPTRAPVALDEDLPTAKTRVALDPGENIIEVVAYNAAGLLASPARQMTVTWDGVASSEPPVLHVLAVGVNDYADGRLQLKYAAADAQAFAEAMKKSGAGLFKSVNVVTLLDRDVTEAKLDAAFTDMGKQAKSQDVFLFFLAGHGKTVEGKYYFIPQDFRFEGDDPIRTKGIDQDRWQEWAARVKAKKSVMIYDTCESGSLTGTRSVDAAMAQSAAVERLTRAMGRTILSASTDDAPALEGYQGHGVMTWAMLDAMGKADTNGNATIEVTELASFLDLKVPEVSFAAFGLRQVPQMSIKGSDFALGSKVSVLGASAESFPATLTHVVAGGTAVLDAPGGTQTQVIAAGVFSGVYKIEEQDGFARIAKDGRALGWVPVAALTPLQ</sequence>
<dbReference type="PANTHER" id="PTHR37841:SF1">
    <property type="entry name" value="DUF3298 DOMAIN-CONTAINING PROTEIN"/>
    <property type="match status" value="1"/>
</dbReference>
<dbReference type="Pfam" id="PF00656">
    <property type="entry name" value="Peptidase_C14"/>
    <property type="match status" value="1"/>
</dbReference>
<dbReference type="GO" id="GO:0004197">
    <property type="term" value="F:cysteine-type endopeptidase activity"/>
    <property type="evidence" value="ECO:0007669"/>
    <property type="project" value="InterPro"/>
</dbReference>
<feature type="signal peptide" evidence="1">
    <location>
        <begin position="1"/>
        <end position="16"/>
    </location>
</feature>
<evidence type="ECO:0000256" key="1">
    <source>
        <dbReference type="SAM" id="SignalP"/>
    </source>
</evidence>
<dbReference type="EMBL" id="BSPP01000004">
    <property type="protein sequence ID" value="GLS86125.1"/>
    <property type="molecule type" value="Genomic_DNA"/>
</dbReference>
<dbReference type="GO" id="GO:0006508">
    <property type="term" value="P:proteolysis"/>
    <property type="evidence" value="ECO:0007669"/>
    <property type="project" value="InterPro"/>
</dbReference>
<feature type="chain" id="PRO_5041264827" description="Peptidase C14 caspase domain-containing protein" evidence="1">
    <location>
        <begin position="17"/>
        <end position="1366"/>
    </location>
</feature>
<evidence type="ECO:0000259" key="2">
    <source>
        <dbReference type="Pfam" id="PF00656"/>
    </source>
</evidence>
<dbReference type="Gene3D" id="3.40.50.1460">
    <property type="match status" value="1"/>
</dbReference>
<gene>
    <name evidence="3" type="ORF">GCM10010873_10990</name>
</gene>
<feature type="domain" description="Peptidase C14 caspase" evidence="2">
    <location>
        <begin position="1047"/>
        <end position="1279"/>
    </location>
</feature>
<accession>A0AA37U261</accession>
<dbReference type="SUPFAM" id="SSF50969">
    <property type="entry name" value="YVTN repeat-like/Quinoprotein amine dehydrogenase"/>
    <property type="match status" value="1"/>
</dbReference>
<dbReference type="InterPro" id="IPR015943">
    <property type="entry name" value="WD40/YVTN_repeat-like_dom_sf"/>
</dbReference>
<evidence type="ECO:0000313" key="4">
    <source>
        <dbReference type="Proteomes" id="UP001157355"/>
    </source>
</evidence>
<comment type="caution">
    <text evidence="3">The sequence shown here is derived from an EMBL/GenBank/DDBJ whole genome shotgun (WGS) entry which is preliminary data.</text>
</comment>
<name>A0AA37U261_9RHOB</name>
<dbReference type="SUPFAM" id="SSF52129">
    <property type="entry name" value="Caspase-like"/>
    <property type="match status" value="1"/>
</dbReference>
<keyword evidence="4" id="KW-1185">Reference proteome</keyword>
<dbReference type="InterPro" id="IPR011600">
    <property type="entry name" value="Pept_C14_caspase"/>
</dbReference>
<dbReference type="RefSeq" id="WP_284324330.1">
    <property type="nucleotide sequence ID" value="NZ_BSPP01000004.1"/>
</dbReference>
<dbReference type="PANTHER" id="PTHR37841">
    <property type="entry name" value="GLR2918 PROTEIN"/>
    <property type="match status" value="1"/>
</dbReference>
<dbReference type="Pfam" id="PF14903">
    <property type="entry name" value="WG_beta_rep"/>
    <property type="match status" value="3"/>
</dbReference>
<evidence type="ECO:0000313" key="3">
    <source>
        <dbReference type="EMBL" id="GLS86125.1"/>
    </source>
</evidence>
<dbReference type="InterPro" id="IPR032774">
    <property type="entry name" value="WG_beta_rep"/>
</dbReference>
<dbReference type="InterPro" id="IPR011044">
    <property type="entry name" value="Quino_amine_DH_bsu"/>
</dbReference>
<dbReference type="InterPro" id="IPR029030">
    <property type="entry name" value="Caspase-like_dom_sf"/>
</dbReference>
<dbReference type="Proteomes" id="UP001157355">
    <property type="component" value="Unassembled WGS sequence"/>
</dbReference>
<proteinExistence type="predicted"/>
<dbReference type="Gene3D" id="2.130.10.10">
    <property type="entry name" value="YVTN repeat-like/Quinoprotein amine dehydrogenase"/>
    <property type="match status" value="2"/>
</dbReference>